<dbReference type="EMBL" id="GBXM01082026">
    <property type="protein sequence ID" value="JAH26551.1"/>
    <property type="molecule type" value="Transcribed_RNA"/>
</dbReference>
<evidence type="ECO:0000313" key="1">
    <source>
        <dbReference type="EMBL" id="JAH26551.1"/>
    </source>
</evidence>
<name>A0A0E9RBN0_ANGAN</name>
<dbReference type="AlphaFoldDB" id="A0A0E9RBN0"/>
<protein>
    <submittedName>
        <fullName evidence="1">Uncharacterized protein</fullName>
    </submittedName>
</protein>
<sequence>MVGNEPTRAQYSDAHRQQICNKYKFQYSTAFYREYNTSTEALNERAPPHCFPTN</sequence>
<reference evidence="1" key="1">
    <citation type="submission" date="2014-11" db="EMBL/GenBank/DDBJ databases">
        <authorList>
            <person name="Amaro Gonzalez C."/>
        </authorList>
    </citation>
    <scope>NUCLEOTIDE SEQUENCE</scope>
</reference>
<reference evidence="1" key="2">
    <citation type="journal article" date="2015" name="Fish Shellfish Immunol.">
        <title>Early steps in the European eel (Anguilla anguilla)-Vibrio vulnificus interaction in the gills: Role of the RtxA13 toxin.</title>
        <authorList>
            <person name="Callol A."/>
            <person name="Pajuelo D."/>
            <person name="Ebbesson L."/>
            <person name="Teles M."/>
            <person name="MacKenzie S."/>
            <person name="Amaro C."/>
        </authorList>
    </citation>
    <scope>NUCLEOTIDE SEQUENCE</scope>
</reference>
<proteinExistence type="predicted"/>
<organism evidence="1">
    <name type="scientific">Anguilla anguilla</name>
    <name type="common">European freshwater eel</name>
    <name type="synonym">Muraena anguilla</name>
    <dbReference type="NCBI Taxonomy" id="7936"/>
    <lineage>
        <taxon>Eukaryota</taxon>
        <taxon>Metazoa</taxon>
        <taxon>Chordata</taxon>
        <taxon>Craniata</taxon>
        <taxon>Vertebrata</taxon>
        <taxon>Euteleostomi</taxon>
        <taxon>Actinopterygii</taxon>
        <taxon>Neopterygii</taxon>
        <taxon>Teleostei</taxon>
        <taxon>Anguilliformes</taxon>
        <taxon>Anguillidae</taxon>
        <taxon>Anguilla</taxon>
    </lineage>
</organism>
<accession>A0A0E9RBN0</accession>